<comment type="caution">
    <text evidence="1">The sequence shown here is derived from an EMBL/GenBank/DDBJ whole genome shotgun (WGS) entry which is preliminary data.</text>
</comment>
<sequence length="111" mass="11932">MSAVVQAEKPTEGDLTIIAVKFNAIREDVADHINNDNVCVVQLTAKRGDNMLWWAGEANNKQNLETASRGKISPAAMRAYLRVVETACTDTRCGAAFLGVGALFGARGHPM</sequence>
<accession>A0A4C1VG18</accession>
<dbReference type="AlphaFoldDB" id="A0A4C1VG18"/>
<dbReference type="Proteomes" id="UP000299102">
    <property type="component" value="Unassembled WGS sequence"/>
</dbReference>
<dbReference type="EMBL" id="BGZK01000331">
    <property type="protein sequence ID" value="GBP37272.1"/>
    <property type="molecule type" value="Genomic_DNA"/>
</dbReference>
<name>A0A4C1VG18_EUMVA</name>
<evidence type="ECO:0000313" key="2">
    <source>
        <dbReference type="Proteomes" id="UP000299102"/>
    </source>
</evidence>
<gene>
    <name evidence="1" type="ORF">EVAR_35706_1</name>
</gene>
<evidence type="ECO:0000313" key="1">
    <source>
        <dbReference type="EMBL" id="GBP37272.1"/>
    </source>
</evidence>
<proteinExistence type="predicted"/>
<keyword evidence="2" id="KW-1185">Reference proteome</keyword>
<reference evidence="1 2" key="1">
    <citation type="journal article" date="2019" name="Commun. Biol.">
        <title>The bagworm genome reveals a unique fibroin gene that provides high tensile strength.</title>
        <authorList>
            <person name="Kono N."/>
            <person name="Nakamura H."/>
            <person name="Ohtoshi R."/>
            <person name="Tomita M."/>
            <person name="Numata K."/>
            <person name="Arakawa K."/>
        </authorList>
    </citation>
    <scope>NUCLEOTIDE SEQUENCE [LARGE SCALE GENOMIC DNA]</scope>
</reference>
<organism evidence="1 2">
    <name type="scientific">Eumeta variegata</name>
    <name type="common">Bagworm moth</name>
    <name type="synonym">Eumeta japonica</name>
    <dbReference type="NCBI Taxonomy" id="151549"/>
    <lineage>
        <taxon>Eukaryota</taxon>
        <taxon>Metazoa</taxon>
        <taxon>Ecdysozoa</taxon>
        <taxon>Arthropoda</taxon>
        <taxon>Hexapoda</taxon>
        <taxon>Insecta</taxon>
        <taxon>Pterygota</taxon>
        <taxon>Neoptera</taxon>
        <taxon>Endopterygota</taxon>
        <taxon>Lepidoptera</taxon>
        <taxon>Glossata</taxon>
        <taxon>Ditrysia</taxon>
        <taxon>Tineoidea</taxon>
        <taxon>Psychidae</taxon>
        <taxon>Oiketicinae</taxon>
        <taxon>Eumeta</taxon>
    </lineage>
</organism>
<protein>
    <submittedName>
        <fullName evidence="1">Uncharacterized protein</fullName>
    </submittedName>
</protein>